<evidence type="ECO:0000313" key="4">
    <source>
        <dbReference type="EMBL" id="KAL2831153.1"/>
    </source>
</evidence>
<feature type="region of interest" description="Disordered" evidence="1">
    <location>
        <begin position="323"/>
        <end position="358"/>
    </location>
</feature>
<dbReference type="InterPro" id="IPR052953">
    <property type="entry name" value="Ser-rich/MCO-related"/>
</dbReference>
<accession>A0ABR4ITS2</accession>
<dbReference type="CDD" id="cd12087">
    <property type="entry name" value="TM_EGFR-like"/>
    <property type="match status" value="1"/>
</dbReference>
<reference evidence="4 5" key="1">
    <citation type="submission" date="2024-07" db="EMBL/GenBank/DDBJ databases">
        <title>Section-level genome sequencing and comparative genomics of Aspergillus sections Usti and Cavernicolus.</title>
        <authorList>
            <consortium name="Lawrence Berkeley National Laboratory"/>
            <person name="Nybo J.L."/>
            <person name="Vesth T.C."/>
            <person name="Theobald S."/>
            <person name="Frisvad J.C."/>
            <person name="Larsen T.O."/>
            <person name="Kjaerboelling I."/>
            <person name="Rothschild-Mancinelli K."/>
            <person name="Lyhne E.K."/>
            <person name="Kogle M.E."/>
            <person name="Barry K."/>
            <person name="Clum A."/>
            <person name="Na H."/>
            <person name="Ledsgaard L."/>
            <person name="Lin J."/>
            <person name="Lipzen A."/>
            <person name="Kuo A."/>
            <person name="Riley R."/>
            <person name="Mondo S."/>
            <person name="LaButti K."/>
            <person name="Haridas S."/>
            <person name="Pangalinan J."/>
            <person name="Salamov A.A."/>
            <person name="Simmons B.A."/>
            <person name="Magnuson J.K."/>
            <person name="Chen J."/>
            <person name="Drula E."/>
            <person name="Henrissat B."/>
            <person name="Wiebenga A."/>
            <person name="Lubbers R.J."/>
            <person name="Gomes A.C."/>
            <person name="Makela M.R."/>
            <person name="Stajich J."/>
            <person name="Grigoriev I.V."/>
            <person name="Mortensen U.H."/>
            <person name="De vries R.P."/>
            <person name="Baker S.E."/>
            <person name="Andersen M.R."/>
        </authorList>
    </citation>
    <scope>NUCLEOTIDE SEQUENCE [LARGE SCALE GENOMIC DNA]</scope>
    <source>
        <strain evidence="4 5">CBS 600.67</strain>
    </source>
</reference>
<evidence type="ECO:0000313" key="5">
    <source>
        <dbReference type="Proteomes" id="UP001610335"/>
    </source>
</evidence>
<evidence type="ECO:0000256" key="1">
    <source>
        <dbReference type="SAM" id="MobiDB-lite"/>
    </source>
</evidence>
<dbReference type="PANTHER" id="PTHR34883:SF8">
    <property type="entry name" value="EXTRACELLULAR SERINE-RICH PROTEIN (AFU_ORTHOLOGUE AFUA_6G00670)"/>
    <property type="match status" value="1"/>
</dbReference>
<dbReference type="PANTHER" id="PTHR34883">
    <property type="entry name" value="SERINE-RICH PROTEIN, PUTATIVE-RELATED-RELATED"/>
    <property type="match status" value="1"/>
</dbReference>
<feature type="domain" description="BTB" evidence="3">
    <location>
        <begin position="37"/>
        <end position="95"/>
    </location>
</feature>
<gene>
    <name evidence="4" type="ORF">BDW59DRAFT_158098</name>
</gene>
<keyword evidence="2" id="KW-0812">Transmembrane</keyword>
<feature type="region of interest" description="Disordered" evidence="1">
    <location>
        <begin position="419"/>
        <end position="445"/>
    </location>
</feature>
<feature type="compositionally biased region" description="Gly residues" evidence="1">
    <location>
        <begin position="425"/>
        <end position="437"/>
    </location>
</feature>
<proteinExistence type="predicted"/>
<keyword evidence="2" id="KW-0472">Membrane</keyword>
<dbReference type="InterPro" id="IPR000210">
    <property type="entry name" value="BTB/POZ_dom"/>
</dbReference>
<feature type="compositionally biased region" description="Low complexity" evidence="1">
    <location>
        <begin position="340"/>
        <end position="358"/>
    </location>
</feature>
<dbReference type="Proteomes" id="UP001610335">
    <property type="component" value="Unassembled WGS sequence"/>
</dbReference>
<dbReference type="SUPFAM" id="SSF49503">
    <property type="entry name" value="Cupredoxins"/>
    <property type="match status" value="1"/>
</dbReference>
<dbReference type="CDD" id="cd00920">
    <property type="entry name" value="Cupredoxin"/>
    <property type="match status" value="1"/>
</dbReference>
<dbReference type="Gene3D" id="3.30.710.10">
    <property type="entry name" value="Potassium Channel Kv1.1, Chain A"/>
    <property type="match status" value="1"/>
</dbReference>
<dbReference type="EMBL" id="JBFXLS010000010">
    <property type="protein sequence ID" value="KAL2831153.1"/>
    <property type="molecule type" value="Genomic_DNA"/>
</dbReference>
<protein>
    <recommendedName>
        <fullName evidence="3">BTB domain-containing protein</fullName>
    </recommendedName>
</protein>
<evidence type="ECO:0000259" key="3">
    <source>
        <dbReference type="PROSITE" id="PS50097"/>
    </source>
</evidence>
<dbReference type="Pfam" id="PF00651">
    <property type="entry name" value="BTB"/>
    <property type="match status" value="1"/>
</dbReference>
<evidence type="ECO:0000256" key="2">
    <source>
        <dbReference type="SAM" id="Phobius"/>
    </source>
</evidence>
<dbReference type="InterPro" id="IPR011333">
    <property type="entry name" value="SKP1/BTB/POZ_sf"/>
</dbReference>
<dbReference type="SUPFAM" id="SSF54695">
    <property type="entry name" value="POZ domain"/>
    <property type="match status" value="1"/>
</dbReference>
<comment type="caution">
    <text evidence="4">The sequence shown here is derived from an EMBL/GenBank/DDBJ whole genome shotgun (WGS) entry which is preliminary data.</text>
</comment>
<feature type="transmembrane region" description="Helical" evidence="2">
    <location>
        <begin position="367"/>
        <end position="388"/>
    </location>
</feature>
<dbReference type="Gene3D" id="2.60.40.420">
    <property type="entry name" value="Cupredoxins - blue copper proteins"/>
    <property type="match status" value="1"/>
</dbReference>
<dbReference type="CDD" id="cd18186">
    <property type="entry name" value="BTB_POZ_ZBTB_KLHL-like"/>
    <property type="match status" value="1"/>
</dbReference>
<dbReference type="PROSITE" id="PS50097">
    <property type="entry name" value="BTB"/>
    <property type="match status" value="1"/>
</dbReference>
<keyword evidence="5" id="KW-1185">Reference proteome</keyword>
<keyword evidence="2" id="KW-1133">Transmembrane helix</keyword>
<sequence length="536" mass="58395">MTESEGKKEIASEAPREQETGNLRACLKSYYSASKFTDLVITTTEKEFKVHKLLICSESQYFARMFNGDWLEAGTSTINQKEDDPRFINTMVDFIASQIADKYDVPNMKKDAKYSFEALIKVCCDMDDFSTAIAETYRTMPMGGKGLRDPLVQITTLHFDQLLKESFLKVFDSTPGFVADLAKHLIHEKVKVDRAVKVFMTWVFGPKEDPHGYVPHSLEANVGDLIVFEFSPRNHSVAQADWKAPCMPADGDYFFSGIKNDFDEVNGQAVGRLPTWNWTPTFFYCTGTDSCIVNGMVGVINPNSSRTWKSQYEAARDAPYMLLPGQPMPAEGETSGGTGTTTISPSTTSTPHAASSTSSHALGAGEIAGIVIGSIAFVIILCVLLFLLGRNNVYKKWVFQSQEGSSNVIRTARWALSTSPASAGPGAGPSVGRGEAGNGFPVSGASPLNGPRAGLGIGSVVGTSTEFSSMEYNSPQSGVYSPPEGVYGLSSPSLVSQVQSQQQQQSPYWIWDQSIQPLQIMGRKEGPSELEGDYHK</sequence>
<name>A0ABR4ITS2_9EURO</name>
<dbReference type="InterPro" id="IPR008972">
    <property type="entry name" value="Cupredoxin"/>
</dbReference>
<organism evidence="4 5">
    <name type="scientific">Aspergillus cavernicola</name>
    <dbReference type="NCBI Taxonomy" id="176166"/>
    <lineage>
        <taxon>Eukaryota</taxon>
        <taxon>Fungi</taxon>
        <taxon>Dikarya</taxon>
        <taxon>Ascomycota</taxon>
        <taxon>Pezizomycotina</taxon>
        <taxon>Eurotiomycetes</taxon>
        <taxon>Eurotiomycetidae</taxon>
        <taxon>Eurotiales</taxon>
        <taxon>Aspergillaceae</taxon>
        <taxon>Aspergillus</taxon>
        <taxon>Aspergillus subgen. Nidulantes</taxon>
    </lineage>
</organism>